<evidence type="ECO:0000256" key="1">
    <source>
        <dbReference type="SAM" id="Phobius"/>
    </source>
</evidence>
<keyword evidence="1" id="KW-0472">Membrane</keyword>
<name>A0A6A1VPK9_9ROSI</name>
<protein>
    <recommendedName>
        <fullName evidence="4">Transmembrane protein 220</fullName>
    </recommendedName>
</protein>
<evidence type="ECO:0000313" key="3">
    <source>
        <dbReference type="Proteomes" id="UP000516437"/>
    </source>
</evidence>
<comment type="caution">
    <text evidence="2">The sequence shown here is derived from an EMBL/GenBank/DDBJ whole genome shotgun (WGS) entry which is preliminary data.</text>
</comment>
<feature type="transmembrane region" description="Helical" evidence="1">
    <location>
        <begin position="141"/>
        <end position="160"/>
    </location>
</feature>
<dbReference type="AlphaFoldDB" id="A0A6A1VPK9"/>
<keyword evidence="1" id="KW-0812">Transmembrane</keyword>
<gene>
    <name evidence="2" type="ORF">CJ030_MR5G002856</name>
</gene>
<evidence type="ECO:0008006" key="4">
    <source>
        <dbReference type="Google" id="ProtNLM"/>
    </source>
</evidence>
<proteinExistence type="predicted"/>
<feature type="transmembrane region" description="Helical" evidence="1">
    <location>
        <begin position="64"/>
        <end position="82"/>
    </location>
</feature>
<accession>A0A6A1VPK9</accession>
<dbReference type="Proteomes" id="UP000516437">
    <property type="component" value="Chromosome 5"/>
</dbReference>
<feature type="transmembrane region" description="Helical" evidence="1">
    <location>
        <begin position="32"/>
        <end position="52"/>
    </location>
</feature>
<organism evidence="2 3">
    <name type="scientific">Morella rubra</name>
    <name type="common">Chinese bayberry</name>
    <dbReference type="NCBI Taxonomy" id="262757"/>
    <lineage>
        <taxon>Eukaryota</taxon>
        <taxon>Viridiplantae</taxon>
        <taxon>Streptophyta</taxon>
        <taxon>Embryophyta</taxon>
        <taxon>Tracheophyta</taxon>
        <taxon>Spermatophyta</taxon>
        <taxon>Magnoliopsida</taxon>
        <taxon>eudicotyledons</taxon>
        <taxon>Gunneridae</taxon>
        <taxon>Pentapetalae</taxon>
        <taxon>rosids</taxon>
        <taxon>fabids</taxon>
        <taxon>Fagales</taxon>
        <taxon>Myricaceae</taxon>
        <taxon>Morella</taxon>
    </lineage>
</organism>
<dbReference type="PANTHER" id="PTHR34262:SF1">
    <property type="entry name" value="TRANSMEMBRANE PROTEIN 220"/>
    <property type="match status" value="1"/>
</dbReference>
<dbReference type="PANTHER" id="PTHR34262">
    <property type="entry name" value="TRANSMEMBRANE PROTEIN 220"/>
    <property type="match status" value="1"/>
</dbReference>
<evidence type="ECO:0000313" key="2">
    <source>
        <dbReference type="EMBL" id="KAB1214625.1"/>
    </source>
</evidence>
<sequence length="164" mass="18439">MAKPSKLYRLCSVLMTLLFAYSASVQFNDPDWYFWFPLYSCACVVNMVSWAISLRATIRRVARLSLLLGIFLFIKVVTEDIVNGIAGFRSLDLSERVVREKTGSGLVVMCSILQLEASALPKGPTPSQRKGFPKFVDFGEVNFFFFADSFISYVTFGSILDVEN</sequence>
<dbReference type="Pfam" id="PF15071">
    <property type="entry name" value="TMEM220"/>
    <property type="match status" value="1"/>
</dbReference>
<dbReference type="EMBL" id="RXIC02000023">
    <property type="protein sequence ID" value="KAB1214625.1"/>
    <property type="molecule type" value="Genomic_DNA"/>
</dbReference>
<keyword evidence="3" id="KW-1185">Reference proteome</keyword>
<dbReference type="OrthoDB" id="9924288at2759"/>
<reference evidence="2 3" key="1">
    <citation type="journal article" date="2019" name="Plant Biotechnol. J.">
        <title>The red bayberry genome and genetic basis of sex determination.</title>
        <authorList>
            <person name="Jia H.M."/>
            <person name="Jia H.J."/>
            <person name="Cai Q.L."/>
            <person name="Wang Y."/>
            <person name="Zhao H.B."/>
            <person name="Yang W.F."/>
            <person name="Wang G.Y."/>
            <person name="Li Y.H."/>
            <person name="Zhan D.L."/>
            <person name="Shen Y.T."/>
            <person name="Niu Q.F."/>
            <person name="Chang L."/>
            <person name="Qiu J."/>
            <person name="Zhao L."/>
            <person name="Xie H.B."/>
            <person name="Fu W.Y."/>
            <person name="Jin J."/>
            <person name="Li X.W."/>
            <person name="Jiao Y."/>
            <person name="Zhou C.C."/>
            <person name="Tu T."/>
            <person name="Chai C.Y."/>
            <person name="Gao J.L."/>
            <person name="Fan L.J."/>
            <person name="van de Weg E."/>
            <person name="Wang J.Y."/>
            <person name="Gao Z.S."/>
        </authorList>
    </citation>
    <scope>NUCLEOTIDE SEQUENCE [LARGE SCALE GENOMIC DNA]</scope>
    <source>
        <tissue evidence="2">Leaves</tissue>
    </source>
</reference>
<dbReference type="InterPro" id="IPR029377">
    <property type="entry name" value="TMEM220"/>
</dbReference>
<keyword evidence="1" id="KW-1133">Transmembrane helix</keyword>